<feature type="chain" id="PRO_5043606474" description="DUF3456 domain-containing protein" evidence="3">
    <location>
        <begin position="20"/>
        <end position="243"/>
    </location>
</feature>
<dbReference type="PANTHER" id="PTHR13341:SF2">
    <property type="entry name" value="PROTEIN SEELE"/>
    <property type="match status" value="1"/>
</dbReference>
<sequence>MQVNLLILIISLSFFLVSAKIDPQNLKCLVCRQTFEELNKVIKNVDKWKKVYVGNFRMDASGNTMQQKVSAHHSAVYISEVIDDICKKMDDYVRVYYKSTGKLAIMLLVTEYGNMNPEFSNTKFVTDDDLNKSLEYYCERMFEENEDEITQLYKARPHDDIMPDAELAICFNYTKYCEKWMLPTEEDTTWTAEMEAEYVKIHGPDPYGFGGLTQQQMMPEMVHDADEPEEVDEASQEELHAEL</sequence>
<proteinExistence type="inferred from homology"/>
<reference evidence="5 6" key="1">
    <citation type="submission" date="2023-11" db="EMBL/GenBank/DDBJ databases">
        <authorList>
            <person name="Hedman E."/>
            <person name="Englund M."/>
            <person name="Stromberg M."/>
            <person name="Nyberg Akerstrom W."/>
            <person name="Nylinder S."/>
            <person name="Jareborg N."/>
            <person name="Kallberg Y."/>
            <person name="Kronander E."/>
        </authorList>
    </citation>
    <scope>NUCLEOTIDE SEQUENCE [LARGE SCALE GENOMIC DNA]</scope>
</reference>
<dbReference type="Proteomes" id="UP001314205">
    <property type="component" value="Unassembled WGS sequence"/>
</dbReference>
<evidence type="ECO:0000256" key="2">
    <source>
        <dbReference type="SAM" id="MobiDB-lite"/>
    </source>
</evidence>
<comment type="caution">
    <text evidence="5">The sequence shown here is derived from an EMBL/GenBank/DDBJ whole genome shotgun (WGS) entry which is preliminary data.</text>
</comment>
<accession>A0AAV1KZT2</accession>
<comment type="similarity">
    <text evidence="1">Belongs to the canopy family.</text>
</comment>
<dbReference type="Pfam" id="PF11938">
    <property type="entry name" value="DUF3456"/>
    <property type="match status" value="1"/>
</dbReference>
<evidence type="ECO:0000259" key="4">
    <source>
        <dbReference type="Pfam" id="PF11938"/>
    </source>
</evidence>
<dbReference type="GO" id="GO:0005783">
    <property type="term" value="C:endoplasmic reticulum"/>
    <property type="evidence" value="ECO:0007669"/>
    <property type="project" value="TreeGrafter"/>
</dbReference>
<keyword evidence="6" id="KW-1185">Reference proteome</keyword>
<feature type="domain" description="DUF3456" evidence="4">
    <location>
        <begin position="27"/>
        <end position="177"/>
    </location>
</feature>
<dbReference type="AlphaFoldDB" id="A0AAV1KZT2"/>
<keyword evidence="3" id="KW-0732">Signal</keyword>
<evidence type="ECO:0000313" key="5">
    <source>
        <dbReference type="EMBL" id="CAK1587296.1"/>
    </source>
</evidence>
<name>A0AAV1KZT2_9NEOP</name>
<evidence type="ECO:0000256" key="1">
    <source>
        <dbReference type="ARBA" id="ARBA00007285"/>
    </source>
</evidence>
<dbReference type="InterPro" id="IPR042415">
    <property type="entry name" value="CNPY"/>
</dbReference>
<dbReference type="PANTHER" id="PTHR13341">
    <property type="entry name" value="MIR-INTERACTING SAPOSIN-LIKE PROTEIN"/>
    <property type="match status" value="1"/>
</dbReference>
<feature type="compositionally biased region" description="Acidic residues" evidence="2">
    <location>
        <begin position="226"/>
        <end position="236"/>
    </location>
</feature>
<dbReference type="InterPro" id="IPR021852">
    <property type="entry name" value="DUF3456"/>
</dbReference>
<evidence type="ECO:0000313" key="6">
    <source>
        <dbReference type="Proteomes" id="UP001314205"/>
    </source>
</evidence>
<feature type="region of interest" description="Disordered" evidence="2">
    <location>
        <begin position="224"/>
        <end position="243"/>
    </location>
</feature>
<feature type="signal peptide" evidence="3">
    <location>
        <begin position="1"/>
        <end position="19"/>
    </location>
</feature>
<evidence type="ECO:0000256" key="3">
    <source>
        <dbReference type="SAM" id="SignalP"/>
    </source>
</evidence>
<gene>
    <name evidence="5" type="ORF">PARMNEM_LOCUS8140</name>
</gene>
<organism evidence="5 6">
    <name type="scientific">Parnassius mnemosyne</name>
    <name type="common">clouded apollo</name>
    <dbReference type="NCBI Taxonomy" id="213953"/>
    <lineage>
        <taxon>Eukaryota</taxon>
        <taxon>Metazoa</taxon>
        <taxon>Ecdysozoa</taxon>
        <taxon>Arthropoda</taxon>
        <taxon>Hexapoda</taxon>
        <taxon>Insecta</taxon>
        <taxon>Pterygota</taxon>
        <taxon>Neoptera</taxon>
        <taxon>Endopterygota</taxon>
        <taxon>Lepidoptera</taxon>
        <taxon>Glossata</taxon>
        <taxon>Ditrysia</taxon>
        <taxon>Papilionoidea</taxon>
        <taxon>Papilionidae</taxon>
        <taxon>Parnassiinae</taxon>
        <taxon>Parnassini</taxon>
        <taxon>Parnassius</taxon>
        <taxon>Driopa</taxon>
    </lineage>
</organism>
<protein>
    <recommendedName>
        <fullName evidence="4">DUF3456 domain-containing protein</fullName>
    </recommendedName>
</protein>
<dbReference type="EMBL" id="CAVLGL010000081">
    <property type="protein sequence ID" value="CAK1587296.1"/>
    <property type="molecule type" value="Genomic_DNA"/>
</dbReference>